<evidence type="ECO:0000313" key="2">
    <source>
        <dbReference type="Proteomes" id="UP001597059"/>
    </source>
</evidence>
<dbReference type="SUPFAM" id="SSF55729">
    <property type="entry name" value="Acyl-CoA N-acyltransferases (Nat)"/>
    <property type="match status" value="1"/>
</dbReference>
<dbReference type="RefSeq" id="WP_377365447.1">
    <property type="nucleotide sequence ID" value="NZ_JBHTMN010000004.1"/>
</dbReference>
<protein>
    <recommendedName>
        <fullName evidence="3">GNAT family N-acetyltransferase</fullName>
    </recommendedName>
</protein>
<dbReference type="InterPro" id="IPR016181">
    <property type="entry name" value="Acyl_CoA_acyltransferase"/>
</dbReference>
<evidence type="ECO:0000313" key="1">
    <source>
        <dbReference type="EMBL" id="MFD1382451.1"/>
    </source>
</evidence>
<reference evidence="2" key="1">
    <citation type="journal article" date="2019" name="Int. J. Syst. Evol. Microbiol.">
        <title>The Global Catalogue of Microorganisms (GCM) 10K type strain sequencing project: providing services to taxonomists for standard genome sequencing and annotation.</title>
        <authorList>
            <consortium name="The Broad Institute Genomics Platform"/>
            <consortium name="The Broad Institute Genome Sequencing Center for Infectious Disease"/>
            <person name="Wu L."/>
            <person name="Ma J."/>
        </authorList>
    </citation>
    <scope>NUCLEOTIDE SEQUENCE [LARGE SCALE GENOMIC DNA]</scope>
    <source>
        <strain evidence="2">JCM 30774</strain>
    </source>
</reference>
<evidence type="ECO:0008006" key="3">
    <source>
        <dbReference type="Google" id="ProtNLM"/>
    </source>
</evidence>
<proteinExistence type="predicted"/>
<organism evidence="1 2">
    <name type="scientific">Rhodanobacter aciditrophus</name>
    <dbReference type="NCBI Taxonomy" id="1623218"/>
    <lineage>
        <taxon>Bacteria</taxon>
        <taxon>Pseudomonadati</taxon>
        <taxon>Pseudomonadota</taxon>
        <taxon>Gammaproteobacteria</taxon>
        <taxon>Lysobacterales</taxon>
        <taxon>Rhodanobacteraceae</taxon>
        <taxon>Rhodanobacter</taxon>
    </lineage>
</organism>
<dbReference type="Gene3D" id="3.40.630.30">
    <property type="match status" value="1"/>
</dbReference>
<keyword evidence="2" id="KW-1185">Reference proteome</keyword>
<sequence length="159" mass="18334">MDSIQYLPLDQIAAADLLPILNKSSTRKHLIEHDVFDLQRVRDWVVDKVEEDACDGCLVRATLLDETPVGWCGIQQSELGYEIAIVLDDGSWGIGKAIFKQLIFWCEAFQHETVYIHLLHTRPAYNFLHRLAERTFETQMLGDTFTTYELNVGKMTKQF</sequence>
<comment type="caution">
    <text evidence="1">The sequence shown here is derived from an EMBL/GenBank/DDBJ whole genome shotgun (WGS) entry which is preliminary data.</text>
</comment>
<dbReference type="EMBL" id="JBHTMN010000004">
    <property type="protein sequence ID" value="MFD1382451.1"/>
    <property type="molecule type" value="Genomic_DNA"/>
</dbReference>
<gene>
    <name evidence="1" type="ORF">ACFQ45_03685</name>
</gene>
<name>A0ABW4AZM8_9GAMM</name>
<dbReference type="Proteomes" id="UP001597059">
    <property type="component" value="Unassembled WGS sequence"/>
</dbReference>
<accession>A0ABW4AZM8</accession>